<keyword evidence="3" id="KW-1185">Reference proteome</keyword>
<protein>
    <recommendedName>
        <fullName evidence="1">JmjC domain-containing protein</fullName>
    </recommendedName>
</protein>
<proteinExistence type="predicted"/>
<dbReference type="AlphaFoldDB" id="A0A2R5FZZ6"/>
<dbReference type="Gene3D" id="2.60.120.650">
    <property type="entry name" value="Cupin"/>
    <property type="match status" value="1"/>
</dbReference>
<gene>
    <name evidence="2" type="ORF">NIES4072_73310</name>
</gene>
<evidence type="ECO:0000313" key="3">
    <source>
        <dbReference type="Proteomes" id="UP000245124"/>
    </source>
</evidence>
<comment type="caution">
    <text evidence="2">The sequence shown here is derived from an EMBL/GenBank/DDBJ whole genome shotgun (WGS) entry which is preliminary data.</text>
</comment>
<sequence>MINNQVKQIFQQDTAPEWTLFPEWWLGEFSEATRGGVEPYLFKNILPSGFPGPEEITNTFRLIQKMRDVNKAHVRIYIGEERRDDLVNKVVESQFFIEESLPDYILRITGEKRFSLILNRLQDWSESLTASVGTFLQSMFIQRGVPLGGSEMVVFAGNYAGTAFGVHRGFEHAFLIHLGPGKKEFHCWSEQLYKKLTGSLEPTFGNYEYLLSHSEKFILEPGDILYLPALVFHVGRQEDFSISIACPLYTYPIKRLIKQIFFNLIEQIPFDETGSSPHQNFTFSTNPLQEFANSVVENILNEWTQTQIPIILDDYWFRLISNGGFDLSEISIDEAGQEIGIVSPMSLEANSTIRLKKPYKICWSSRNCDNVNFQVFLRGHSVSVPYSEEMIRLFKHLNDGDEKTLNDFEGIIEHVKKISQTKGFEIV</sequence>
<reference evidence="2 3" key="1">
    <citation type="submission" date="2017-06" db="EMBL/GenBank/DDBJ databases">
        <title>Genome sequencing of cyanobaciteial culture collection at National Institute for Environmental Studies (NIES).</title>
        <authorList>
            <person name="Hirose Y."/>
            <person name="Shimura Y."/>
            <person name="Fujisawa T."/>
            <person name="Nakamura Y."/>
            <person name="Kawachi M."/>
        </authorList>
    </citation>
    <scope>NUCLEOTIDE SEQUENCE [LARGE SCALE GENOMIC DNA]</scope>
    <source>
        <strain evidence="2 3">NIES-4072</strain>
    </source>
</reference>
<organism evidence="2 3">
    <name type="scientific">Nostoc commune NIES-4072</name>
    <dbReference type="NCBI Taxonomy" id="2005467"/>
    <lineage>
        <taxon>Bacteria</taxon>
        <taxon>Bacillati</taxon>
        <taxon>Cyanobacteriota</taxon>
        <taxon>Cyanophyceae</taxon>
        <taxon>Nostocales</taxon>
        <taxon>Nostocaceae</taxon>
        <taxon>Nostoc</taxon>
    </lineage>
</organism>
<evidence type="ECO:0000259" key="1">
    <source>
        <dbReference type="PROSITE" id="PS51184"/>
    </source>
</evidence>
<feature type="domain" description="JmjC" evidence="1">
    <location>
        <begin position="121"/>
        <end position="265"/>
    </location>
</feature>
<dbReference type="Pfam" id="PF08007">
    <property type="entry name" value="JmjC_2"/>
    <property type="match status" value="1"/>
</dbReference>
<dbReference type="SUPFAM" id="SSF51197">
    <property type="entry name" value="Clavaminate synthase-like"/>
    <property type="match status" value="1"/>
</dbReference>
<dbReference type="Proteomes" id="UP000245124">
    <property type="component" value="Unassembled WGS sequence"/>
</dbReference>
<accession>A0A2R5FZZ6</accession>
<dbReference type="PROSITE" id="PS51184">
    <property type="entry name" value="JMJC"/>
    <property type="match status" value="1"/>
</dbReference>
<dbReference type="EMBL" id="BDUD01000006">
    <property type="protein sequence ID" value="GBG23619.1"/>
    <property type="molecule type" value="Genomic_DNA"/>
</dbReference>
<name>A0A2R5FZZ6_NOSCO</name>
<dbReference type="InterPro" id="IPR003347">
    <property type="entry name" value="JmjC_dom"/>
</dbReference>
<dbReference type="OrthoDB" id="118524at2"/>
<evidence type="ECO:0000313" key="2">
    <source>
        <dbReference type="EMBL" id="GBG23619.1"/>
    </source>
</evidence>